<name>A0A921JPX0_9ACTN</name>
<dbReference type="Pfam" id="PF11852">
    <property type="entry name" value="Pullul_strch_C"/>
    <property type="match status" value="1"/>
</dbReference>
<dbReference type="Pfam" id="PF17967">
    <property type="entry name" value="Pullulanase_N2"/>
    <property type="match status" value="1"/>
</dbReference>
<dbReference type="InterPro" id="IPR040671">
    <property type="entry name" value="Pullulanase_N2"/>
</dbReference>
<dbReference type="InterPro" id="IPR011839">
    <property type="entry name" value="Pullul_strch"/>
</dbReference>
<dbReference type="InterPro" id="IPR017853">
    <property type="entry name" value="GH"/>
</dbReference>
<comment type="caution">
    <text evidence="3">The sequence shown here is derived from an EMBL/GenBank/DDBJ whole genome shotgun (WGS) entry which is preliminary data.</text>
</comment>
<reference evidence="3" key="2">
    <citation type="submission" date="2021-09" db="EMBL/GenBank/DDBJ databases">
        <authorList>
            <person name="Gilroy R."/>
        </authorList>
    </citation>
    <scope>NUCLEOTIDE SEQUENCE</scope>
    <source>
        <strain evidence="3">ChiGjej3B3-7470</strain>
    </source>
</reference>
<dbReference type="Gene3D" id="2.60.40.1130">
    <property type="entry name" value="Rab geranylgeranyltransferase alpha-subunit, insert domain"/>
    <property type="match status" value="1"/>
</dbReference>
<dbReference type="CDD" id="cd11341">
    <property type="entry name" value="AmyAc_Pullulanase_LD-like"/>
    <property type="match status" value="1"/>
</dbReference>
<organism evidence="3 4">
    <name type="scientific">Tessaracoccus flavescens</name>
    <dbReference type="NCBI Taxonomy" id="399497"/>
    <lineage>
        <taxon>Bacteria</taxon>
        <taxon>Bacillati</taxon>
        <taxon>Actinomycetota</taxon>
        <taxon>Actinomycetes</taxon>
        <taxon>Propionibacteriales</taxon>
        <taxon>Propionibacteriaceae</taxon>
        <taxon>Tessaracoccus</taxon>
    </lineage>
</organism>
<reference evidence="3" key="1">
    <citation type="journal article" date="2021" name="PeerJ">
        <title>Extensive microbial diversity within the chicken gut microbiome revealed by metagenomics and culture.</title>
        <authorList>
            <person name="Gilroy R."/>
            <person name="Ravi A."/>
            <person name="Getino M."/>
            <person name="Pursley I."/>
            <person name="Horton D.L."/>
            <person name="Alikhan N.F."/>
            <person name="Baker D."/>
            <person name="Gharbi K."/>
            <person name="Hall N."/>
            <person name="Watson M."/>
            <person name="Adriaenssens E.M."/>
            <person name="Foster-Nyarko E."/>
            <person name="Jarju S."/>
            <person name="Secka A."/>
            <person name="Antonio M."/>
            <person name="Oren A."/>
            <person name="Chaudhuri R.R."/>
            <person name="La Ragione R."/>
            <person name="Hildebrand F."/>
            <person name="Pallen M.J."/>
        </authorList>
    </citation>
    <scope>NUCLEOTIDE SEQUENCE</scope>
    <source>
        <strain evidence="3">ChiGjej3B3-7470</strain>
    </source>
</reference>
<evidence type="ECO:0000313" key="3">
    <source>
        <dbReference type="EMBL" id="HJE50406.1"/>
    </source>
</evidence>
<dbReference type="Gene3D" id="2.60.40.10">
    <property type="entry name" value="Immunoglobulins"/>
    <property type="match status" value="1"/>
</dbReference>
<protein>
    <submittedName>
        <fullName evidence="3">Pullulanase-type alpha-1,6-glucosidase</fullName>
    </submittedName>
</protein>
<evidence type="ECO:0000259" key="2">
    <source>
        <dbReference type="SMART" id="SM00642"/>
    </source>
</evidence>
<feature type="non-terminal residue" evidence="3">
    <location>
        <position position="789"/>
    </location>
</feature>
<dbReference type="GO" id="GO:0005975">
    <property type="term" value="P:carbohydrate metabolic process"/>
    <property type="evidence" value="ECO:0007669"/>
    <property type="project" value="InterPro"/>
</dbReference>
<dbReference type="EMBL" id="DYZF01000007">
    <property type="protein sequence ID" value="HJE50406.1"/>
    <property type="molecule type" value="Genomic_DNA"/>
</dbReference>
<dbReference type="CDD" id="cd02860">
    <property type="entry name" value="E_set_Pullulanase"/>
    <property type="match status" value="1"/>
</dbReference>
<dbReference type="Gene3D" id="3.20.20.80">
    <property type="entry name" value="Glycosidases"/>
    <property type="match status" value="1"/>
</dbReference>
<dbReference type="SUPFAM" id="SSF51445">
    <property type="entry name" value="(Trans)glycosidases"/>
    <property type="match status" value="1"/>
</dbReference>
<dbReference type="AlphaFoldDB" id="A0A921JPX0"/>
<dbReference type="Proteomes" id="UP000712713">
    <property type="component" value="Unassembled WGS sequence"/>
</dbReference>
<comment type="similarity">
    <text evidence="1">Belongs to the glycosyl hydrolase 13 family.</text>
</comment>
<dbReference type="SMART" id="SM00642">
    <property type="entry name" value="Aamy"/>
    <property type="match status" value="1"/>
</dbReference>
<dbReference type="Pfam" id="PF02922">
    <property type="entry name" value="CBM_48"/>
    <property type="match status" value="1"/>
</dbReference>
<dbReference type="InterPro" id="IPR006047">
    <property type="entry name" value="GH13_cat_dom"/>
</dbReference>
<evidence type="ECO:0000313" key="4">
    <source>
        <dbReference type="Proteomes" id="UP000712713"/>
    </source>
</evidence>
<evidence type="ECO:0000256" key="1">
    <source>
        <dbReference type="ARBA" id="ARBA00008061"/>
    </source>
</evidence>
<dbReference type="GO" id="GO:0051060">
    <property type="term" value="F:pullulanase activity"/>
    <property type="evidence" value="ECO:0007669"/>
    <property type="project" value="InterPro"/>
</dbReference>
<dbReference type="InterPro" id="IPR024561">
    <property type="entry name" value="Pullul_strch_C"/>
</dbReference>
<gene>
    <name evidence="3" type="primary">pulA</name>
    <name evidence="3" type="ORF">K8V15_00200</name>
</gene>
<dbReference type="InterPro" id="IPR014756">
    <property type="entry name" value="Ig_E-set"/>
</dbReference>
<dbReference type="SUPFAM" id="SSF81296">
    <property type="entry name" value="E set domains"/>
    <property type="match status" value="2"/>
</dbReference>
<dbReference type="PANTHER" id="PTHR43002">
    <property type="entry name" value="GLYCOGEN DEBRANCHING ENZYME"/>
    <property type="match status" value="1"/>
</dbReference>
<dbReference type="InterPro" id="IPR004193">
    <property type="entry name" value="Glyco_hydro_13_N"/>
</dbReference>
<dbReference type="NCBIfam" id="TIGR02103">
    <property type="entry name" value="pullul_strch"/>
    <property type="match status" value="1"/>
</dbReference>
<proteinExistence type="inferred from homology"/>
<feature type="domain" description="Glycosyl hydrolase family 13 catalytic" evidence="2">
    <location>
        <begin position="318"/>
        <end position="721"/>
    </location>
</feature>
<sequence>MRTTFWAHWLNRSTIALARPLAGDDTAALTYTLHWSYDGDIEVAGSVSGAPFPLTFDGDLSAELQQRHPHVADFVALTLPDSAIVRADQLLRGQILVSVSHGSNVRAVTGVQIPGVVDDLYAEKLRDVKLGPVWDGDRLTLRVWAPTARKVGLVLADQLSIDPIPAERTDDGVWTVRGDRSWEDARYLWKVECFIPRESRFIDQEVTDPYSLGLDLRSKWSIAVDLQNRRWVPDQWATTPSPIITNQSSRAIWELHVRDFSIHDPSVPEEQRGTYKAFTNPGSLGMRHLAELVDAGIDTIHLLPTFDLATVEADRRLHSVPKIPADAGPASHLQQEAISKVEDWDGFNWGYDPFHYSTPEGSYATEGNQEGGARSREFREMVGALHAAGLHVVLDKVFNHTTESGQNRKSVLDRIVPGYYHRLSPGGCVETSTCCQNVATEHAAAEKLMVDSVVMWAKQYHVDGFRFDLMGHHSRANMERIRAALDELTLERDGVDGKAIYLYGEGWNFGEVADNARFYQATQGQLDGTGIGCFNDRIRDAVHGGRPFDADNRVNQGFGTGLFTDPNEVAALSKRKQRTQLLQLTDLVRLSMAGNLRDFEFVTSDGTVKRGDEESYGGEPAGYATSPEETVNYVDAHDNETLYDLNVMKLPVGTSMADRVRMNTVQLATVTLGQAPSFWHAGTEILRSKSLDRDSYDAGDHFNALDWTLQRNTFGSGLPAKKRNEQHWPVMAPLLANEALRPDEAAMRTAKAMALDLLRLRRSTPLLTLGSAQLIRDRVSFPGSGPDAV</sequence>
<dbReference type="InterPro" id="IPR013783">
    <property type="entry name" value="Ig-like_fold"/>
</dbReference>
<accession>A0A921JPX0</accession>